<evidence type="ECO:0008006" key="2">
    <source>
        <dbReference type="Google" id="ProtNLM"/>
    </source>
</evidence>
<evidence type="ECO:0000313" key="1">
    <source>
        <dbReference type="EMBL" id="SUZ86527.1"/>
    </source>
</evidence>
<dbReference type="EMBL" id="UINC01001686">
    <property type="protein sequence ID" value="SUZ86527.1"/>
    <property type="molecule type" value="Genomic_DNA"/>
</dbReference>
<protein>
    <recommendedName>
        <fullName evidence="2">Gluconate 2-dehydrogenase subunit 3 family protein</fullName>
    </recommendedName>
</protein>
<proteinExistence type="predicted"/>
<sequence length="255" mass="28480">MFSPFFSLFLRPAGSLYCSCDNALKLEPRFMSKSKSIDRRAVLKTLGATAAAQVLAGQTSGSVLAGGGHHPLVPLEEGQVWQPQFFTVAENETVTVLSELIIPETDTPGARAANVNQYIDFILASDKKNEGFDPWTWMNKKPIQRDGFRRGLKLLDRLSSERFGQRFVETDEASQVELLTELAAPDAASSIPQEAIDFFTEFRGLTIEGYYGSEIGMFEELDFQGNTVMSEFEGCNHAEHLNWDPQVSRNRNEEQ</sequence>
<dbReference type="AlphaFoldDB" id="A0A381R9J7"/>
<dbReference type="Pfam" id="PF13618">
    <property type="entry name" value="Gluconate_2-dh3"/>
    <property type="match status" value="1"/>
</dbReference>
<gene>
    <name evidence="1" type="ORF">METZ01_LOCUS39381</name>
</gene>
<name>A0A381R9J7_9ZZZZ</name>
<dbReference type="InterPro" id="IPR027056">
    <property type="entry name" value="Gluconate_2DH_su3"/>
</dbReference>
<organism evidence="1">
    <name type="scientific">marine metagenome</name>
    <dbReference type="NCBI Taxonomy" id="408172"/>
    <lineage>
        <taxon>unclassified sequences</taxon>
        <taxon>metagenomes</taxon>
        <taxon>ecological metagenomes</taxon>
    </lineage>
</organism>
<reference evidence="1" key="1">
    <citation type="submission" date="2018-05" db="EMBL/GenBank/DDBJ databases">
        <authorList>
            <person name="Lanie J.A."/>
            <person name="Ng W.-L."/>
            <person name="Kazmierczak K.M."/>
            <person name="Andrzejewski T.M."/>
            <person name="Davidsen T.M."/>
            <person name="Wayne K.J."/>
            <person name="Tettelin H."/>
            <person name="Glass J.I."/>
            <person name="Rusch D."/>
            <person name="Podicherti R."/>
            <person name="Tsui H.-C.T."/>
            <person name="Winkler M.E."/>
        </authorList>
    </citation>
    <scope>NUCLEOTIDE SEQUENCE</scope>
</reference>
<accession>A0A381R9J7</accession>